<dbReference type="InterPro" id="IPR010699">
    <property type="entry name" value="DUF1275"/>
</dbReference>
<dbReference type="STRING" id="1776384.GCA_900086585_01974"/>
<accession>A0A415DZD9</accession>
<gene>
    <name evidence="2" type="ORF">DW099_13855</name>
</gene>
<name>A0A415DZD9_9FIRM</name>
<evidence type="ECO:0000256" key="1">
    <source>
        <dbReference type="SAM" id="Phobius"/>
    </source>
</evidence>
<reference evidence="2 3" key="1">
    <citation type="submission" date="2018-08" db="EMBL/GenBank/DDBJ databases">
        <title>A genome reference for cultivated species of the human gut microbiota.</title>
        <authorList>
            <person name="Zou Y."/>
            <person name="Xue W."/>
            <person name="Luo G."/>
        </authorList>
    </citation>
    <scope>NUCLEOTIDE SEQUENCE [LARGE SCALE GENOMIC DNA]</scope>
    <source>
        <strain evidence="2 3">AM07-24</strain>
    </source>
</reference>
<keyword evidence="1" id="KW-0472">Membrane</keyword>
<feature type="transmembrane region" description="Helical" evidence="1">
    <location>
        <begin position="150"/>
        <end position="172"/>
    </location>
</feature>
<feature type="transmembrane region" description="Helical" evidence="1">
    <location>
        <begin position="33"/>
        <end position="52"/>
    </location>
</feature>
<dbReference type="EMBL" id="QRMS01000004">
    <property type="protein sequence ID" value="RHJ86197.1"/>
    <property type="molecule type" value="Genomic_DNA"/>
</dbReference>
<keyword evidence="3" id="KW-1185">Reference proteome</keyword>
<organism evidence="2 3">
    <name type="scientific">Emergencia timonensis</name>
    <dbReference type="NCBI Taxonomy" id="1776384"/>
    <lineage>
        <taxon>Bacteria</taxon>
        <taxon>Bacillati</taxon>
        <taxon>Bacillota</taxon>
        <taxon>Clostridia</taxon>
        <taxon>Peptostreptococcales</taxon>
        <taxon>Anaerovoracaceae</taxon>
        <taxon>Emergencia</taxon>
    </lineage>
</organism>
<protein>
    <submittedName>
        <fullName evidence="2">DUF1275 domain-containing protein</fullName>
    </submittedName>
</protein>
<evidence type="ECO:0000313" key="3">
    <source>
        <dbReference type="Proteomes" id="UP000284841"/>
    </source>
</evidence>
<dbReference type="PANTHER" id="PTHR37314">
    <property type="entry name" value="SLR0142 PROTEIN"/>
    <property type="match status" value="1"/>
</dbReference>
<comment type="caution">
    <text evidence="2">The sequence shown here is derived from an EMBL/GenBank/DDBJ whole genome shotgun (WGS) entry which is preliminary data.</text>
</comment>
<feature type="transmembrane region" description="Helical" evidence="1">
    <location>
        <begin position="178"/>
        <end position="194"/>
    </location>
</feature>
<dbReference type="OrthoDB" id="7057004at2"/>
<dbReference type="Pfam" id="PF06912">
    <property type="entry name" value="DUF1275"/>
    <property type="match status" value="1"/>
</dbReference>
<dbReference type="PANTHER" id="PTHR37314:SF4">
    <property type="entry name" value="UPF0700 TRANSMEMBRANE PROTEIN YOAK"/>
    <property type="match status" value="1"/>
</dbReference>
<keyword evidence="1" id="KW-1133">Transmembrane helix</keyword>
<dbReference type="Proteomes" id="UP000284841">
    <property type="component" value="Unassembled WGS sequence"/>
</dbReference>
<proteinExistence type="predicted"/>
<evidence type="ECO:0000313" key="2">
    <source>
        <dbReference type="EMBL" id="RHJ86197.1"/>
    </source>
</evidence>
<dbReference type="AlphaFoldDB" id="A0A415DZD9"/>
<keyword evidence="1" id="KW-0812">Transmembrane</keyword>
<sequence>MNAYTYITRDGVLANMHTANMSHLGINLALGNWQIALTYFLPIASCIFGAAFSEAVKSQLSKSPLHGDWRKFALLLEAAALFAVGCMPLSLPNILVTLFVSFFMGFQLCLFRTCLGVAHNTTICTGNIRNVGQKLYQVLTERSGQSLKTFLTFANLTFSFAVGAVPGILFSARYGGKAVWLCSGVLAALAWWIWRCEQKR</sequence>